<reference evidence="2" key="1">
    <citation type="submission" date="2022-10" db="EMBL/GenBank/DDBJ databases">
        <title>Culturing micro-colonial fungi from biological soil crusts in the Mojave desert and describing Neophaeococcomyces mojavensis, and introducing the new genera and species Taxawa tesnikishii.</title>
        <authorList>
            <person name="Kurbessoian T."/>
            <person name="Stajich J.E."/>
        </authorList>
    </citation>
    <scope>NUCLEOTIDE SEQUENCE</scope>
    <source>
        <strain evidence="2">TK_35</strain>
    </source>
</reference>
<dbReference type="Gene3D" id="3.40.50.150">
    <property type="entry name" value="Vaccinia Virus protein VP39"/>
    <property type="match status" value="1"/>
</dbReference>
<dbReference type="InterPro" id="IPR041698">
    <property type="entry name" value="Methyltransf_25"/>
</dbReference>
<dbReference type="EMBL" id="JAPDRN010000021">
    <property type="protein sequence ID" value="KAJ9638530.1"/>
    <property type="molecule type" value="Genomic_DNA"/>
</dbReference>
<dbReference type="InterPro" id="IPR029063">
    <property type="entry name" value="SAM-dependent_MTases_sf"/>
</dbReference>
<dbReference type="PANTHER" id="PTHR43591">
    <property type="entry name" value="METHYLTRANSFERASE"/>
    <property type="match status" value="1"/>
</dbReference>
<sequence length="286" mass="31833">MPSSEAFITETIREYTPRARNYDISAGGWHATLGRDYVDWLPPPRGGAVLDLACGTGLVSLPYAQAVGPGGVVVGVDVTEAMLDEARRKPLPRDSGALHWIKGDIADLSSLNVVQNVLSQRGGFDVISCCSALVLLRDPAACIRHWAPYLVPGTGKMIIDVPTEDETMQYLFTVSLRKPLGLSYVFDREWIKDIHSLEAMYEGAGLEVERSFRTKSYIPEKVWRADEAMAAFEEATTSTYKWVRSDDNILARARELWPGVWKKSLNDNSELRDGHSLYVTIGLRTR</sequence>
<dbReference type="Pfam" id="PF13649">
    <property type="entry name" value="Methyltransf_25"/>
    <property type="match status" value="1"/>
</dbReference>
<dbReference type="Proteomes" id="UP001172681">
    <property type="component" value="Unassembled WGS sequence"/>
</dbReference>
<comment type="caution">
    <text evidence="2">The sequence shown here is derived from an EMBL/GenBank/DDBJ whole genome shotgun (WGS) entry which is preliminary data.</text>
</comment>
<evidence type="ECO:0000313" key="2">
    <source>
        <dbReference type="EMBL" id="KAJ9638530.1"/>
    </source>
</evidence>
<feature type="domain" description="Methyltransferase" evidence="1">
    <location>
        <begin position="49"/>
        <end position="153"/>
    </location>
</feature>
<accession>A0AA38Y7P2</accession>
<name>A0AA38Y7P2_9EURO</name>
<evidence type="ECO:0000313" key="3">
    <source>
        <dbReference type="Proteomes" id="UP001172681"/>
    </source>
</evidence>
<proteinExistence type="predicted"/>
<dbReference type="SUPFAM" id="SSF53335">
    <property type="entry name" value="S-adenosyl-L-methionine-dependent methyltransferases"/>
    <property type="match status" value="1"/>
</dbReference>
<dbReference type="PANTHER" id="PTHR43591:SF99">
    <property type="entry name" value="OS06G0646000 PROTEIN"/>
    <property type="match status" value="1"/>
</dbReference>
<keyword evidence="3" id="KW-1185">Reference proteome</keyword>
<protein>
    <recommendedName>
        <fullName evidence="1">Methyltransferase domain-containing protein</fullName>
    </recommendedName>
</protein>
<organism evidence="2 3">
    <name type="scientific">Knufia peltigerae</name>
    <dbReference type="NCBI Taxonomy" id="1002370"/>
    <lineage>
        <taxon>Eukaryota</taxon>
        <taxon>Fungi</taxon>
        <taxon>Dikarya</taxon>
        <taxon>Ascomycota</taxon>
        <taxon>Pezizomycotina</taxon>
        <taxon>Eurotiomycetes</taxon>
        <taxon>Chaetothyriomycetidae</taxon>
        <taxon>Chaetothyriales</taxon>
        <taxon>Trichomeriaceae</taxon>
        <taxon>Knufia</taxon>
    </lineage>
</organism>
<dbReference type="GO" id="GO:0008168">
    <property type="term" value="F:methyltransferase activity"/>
    <property type="evidence" value="ECO:0007669"/>
    <property type="project" value="TreeGrafter"/>
</dbReference>
<dbReference type="CDD" id="cd02440">
    <property type="entry name" value="AdoMet_MTases"/>
    <property type="match status" value="1"/>
</dbReference>
<evidence type="ECO:0000259" key="1">
    <source>
        <dbReference type="Pfam" id="PF13649"/>
    </source>
</evidence>
<dbReference type="AlphaFoldDB" id="A0AA38Y7P2"/>
<gene>
    <name evidence="2" type="ORF">H2204_004301</name>
</gene>